<dbReference type="Gene3D" id="1.25.40.20">
    <property type="entry name" value="Ankyrin repeat-containing domain"/>
    <property type="match status" value="2"/>
</dbReference>
<dbReference type="InterPro" id="IPR000845">
    <property type="entry name" value="Nucleoside_phosphorylase_d"/>
</dbReference>
<dbReference type="Proteomes" id="UP000800200">
    <property type="component" value="Unassembled WGS sequence"/>
</dbReference>
<accession>A0A6A6ETN2</accession>
<dbReference type="InterPro" id="IPR036770">
    <property type="entry name" value="Ankyrin_rpt-contain_sf"/>
</dbReference>
<dbReference type="OrthoDB" id="194358at2759"/>
<dbReference type="Gene3D" id="3.40.50.1580">
    <property type="entry name" value="Nucleoside phosphorylase domain"/>
    <property type="match status" value="1"/>
</dbReference>
<dbReference type="SUPFAM" id="SSF52540">
    <property type="entry name" value="P-loop containing nucleoside triphosphate hydrolases"/>
    <property type="match status" value="1"/>
</dbReference>
<feature type="region of interest" description="Disordered" evidence="3">
    <location>
        <begin position="1072"/>
        <end position="1094"/>
    </location>
</feature>
<dbReference type="PROSITE" id="PS50088">
    <property type="entry name" value="ANK_REPEAT"/>
    <property type="match status" value="3"/>
</dbReference>
<dbReference type="InterPro" id="IPR056884">
    <property type="entry name" value="NPHP3-like_N"/>
</dbReference>
<dbReference type="SUPFAM" id="SSF48403">
    <property type="entry name" value="Ankyrin repeat"/>
    <property type="match status" value="1"/>
</dbReference>
<dbReference type="InterPro" id="IPR027417">
    <property type="entry name" value="P-loop_NTPase"/>
</dbReference>
<dbReference type="PROSITE" id="PS50297">
    <property type="entry name" value="ANK_REP_REGION"/>
    <property type="match status" value="2"/>
</dbReference>
<dbReference type="Pfam" id="PF12796">
    <property type="entry name" value="Ank_2"/>
    <property type="match status" value="1"/>
</dbReference>
<dbReference type="Pfam" id="PF24883">
    <property type="entry name" value="NPHP3_N"/>
    <property type="match status" value="1"/>
</dbReference>
<feature type="domain" description="Nucleoside phosphorylase" evidence="4">
    <location>
        <begin position="13"/>
        <end position="223"/>
    </location>
</feature>
<evidence type="ECO:0000256" key="3">
    <source>
        <dbReference type="SAM" id="MobiDB-lite"/>
    </source>
</evidence>
<feature type="domain" description="Nephrocystin 3-like N-terminal" evidence="5">
    <location>
        <begin position="380"/>
        <end position="557"/>
    </location>
</feature>
<dbReference type="PANTHER" id="PTHR46082">
    <property type="entry name" value="ATP/GTP-BINDING PROTEIN-RELATED"/>
    <property type="match status" value="1"/>
</dbReference>
<protein>
    <submittedName>
        <fullName evidence="6">Pfs, NB-ARC and ankyrin domain protein</fullName>
    </submittedName>
</protein>
<sequence length="1108" mass="124111">MKSKFTSIRFGLMVGIGGGVPSAKADIRLGDVVVSQPCMEHGGVVQCDFGKRTPRGFARTGFLNTPPTLLLNALVKVRAIHLRRKSSLSLYLSELNHLPEFARDNAGPDNLFKSTYDHIGGDTCELCSSDRLVERPSRGDQDVVVHYGTVASGNQVMRDGATRDRFSSELGGVLCFEMEAAGLMNSFPCLVIRGICDYADSHKNKRWQPYAAATAAACAKEVLSAMPAIEVATTSTARSIMETAGRETRNSMENGGNIETPQHISGNHMDMCRFFGIRYPEYRQVTATIERIPQNVPTRLQPGLLRPYRMDSSNSTGDHTPDISPQWSCTENNSNMDNFSPIPKTYDCDQADAIQNLVDLLHFNQIDARLMTLKTAQAKTCQWFLRKLEYTDWMSAEKLQEHHGFLWIKGKPGAGKSILMKFLFSKAKESAKSNPNAMVISFFFNARGDRLEMSTVGLYRSLLLQIFEKAPDLRGVLAGLDRNAQRLIQEHGWQIEILKEILGKAVEALGNRTLICFIDALDECNKEQVADMISFFEDVGERAADANTRLHVCFSSRHYPTIVIQRGFEVILEDEKDHAADITRYIKSKLRLGNLKQAEALRSDILEKSAGIFLWVALVIEILNKEYAKGHVSDLRNRLKDIPKGLDELFEVILMRDYENMQELQLCIQWVLFAARPLKLQELYFAVHIGVGQSMSTPWDTDSISLDDMHRFVQSSSKGLAEVTKSKTPTVQFIHESVRDFLLLKDGKMKLWPSLGEKFVGHSHEILKNCCLAQIDASLDINLRLADPGESMGSRAVGDLRRTIQTKYPFLEYATTKALIHSNQAQSFGVAQNAFITAFPLQHWIKLSNLFEKYQVRRYTDQASLLYILAERNLGSLIKVHPRAPDHFDIYGERYTYPFIAAAVLRSDDAVQELVRAILPNQPDTLPHLRCNLDRLPHGRDFRCHKDLGLLFFLIDFEHEGILRYFLEKYLAKTNLKDKDGQTTLSRAASNGHEAVVKLLLANDGVDPESKDKDGRTPLSWAASNGREAAVVKLLLAKDGVDPESKDNYGRTPMSWAASNGREAVVKLLLAKDGDGVDPESKDSDGQTPPSYAAWNGHEAVVKLLQFA</sequence>
<dbReference type="InterPro" id="IPR053137">
    <property type="entry name" value="NLR-like"/>
</dbReference>
<dbReference type="GO" id="GO:0003824">
    <property type="term" value="F:catalytic activity"/>
    <property type="evidence" value="ECO:0007669"/>
    <property type="project" value="InterPro"/>
</dbReference>
<evidence type="ECO:0000259" key="5">
    <source>
        <dbReference type="Pfam" id="PF24883"/>
    </source>
</evidence>
<dbReference type="InterPro" id="IPR002110">
    <property type="entry name" value="Ankyrin_rpt"/>
</dbReference>
<feature type="compositionally biased region" description="Basic and acidic residues" evidence="3">
    <location>
        <begin position="1072"/>
        <end position="1085"/>
    </location>
</feature>
<feature type="region of interest" description="Disordered" evidence="3">
    <location>
        <begin position="311"/>
        <end position="332"/>
    </location>
</feature>
<evidence type="ECO:0000256" key="1">
    <source>
        <dbReference type="ARBA" id="ARBA00022737"/>
    </source>
</evidence>
<organism evidence="6 7">
    <name type="scientific">Zopfia rhizophila CBS 207.26</name>
    <dbReference type="NCBI Taxonomy" id="1314779"/>
    <lineage>
        <taxon>Eukaryota</taxon>
        <taxon>Fungi</taxon>
        <taxon>Dikarya</taxon>
        <taxon>Ascomycota</taxon>
        <taxon>Pezizomycotina</taxon>
        <taxon>Dothideomycetes</taxon>
        <taxon>Dothideomycetes incertae sedis</taxon>
        <taxon>Zopfiaceae</taxon>
        <taxon>Zopfia</taxon>
    </lineage>
</organism>
<feature type="repeat" description="ANK" evidence="2">
    <location>
        <begin position="980"/>
        <end position="1013"/>
    </location>
</feature>
<dbReference type="GO" id="GO:0009116">
    <property type="term" value="P:nucleoside metabolic process"/>
    <property type="evidence" value="ECO:0007669"/>
    <property type="project" value="InterPro"/>
</dbReference>
<feature type="repeat" description="ANK" evidence="2">
    <location>
        <begin position="1014"/>
        <end position="1048"/>
    </location>
</feature>
<dbReference type="InterPro" id="IPR035994">
    <property type="entry name" value="Nucleoside_phosphorylase_sf"/>
</dbReference>
<dbReference type="SMART" id="SM00248">
    <property type="entry name" value="ANK"/>
    <property type="match status" value="3"/>
</dbReference>
<keyword evidence="1" id="KW-0677">Repeat</keyword>
<dbReference type="Gene3D" id="3.40.50.300">
    <property type="entry name" value="P-loop containing nucleotide triphosphate hydrolases"/>
    <property type="match status" value="1"/>
</dbReference>
<keyword evidence="7" id="KW-1185">Reference proteome</keyword>
<feature type="repeat" description="ANK" evidence="2">
    <location>
        <begin position="1049"/>
        <end position="1075"/>
    </location>
</feature>
<dbReference type="Pfam" id="PF13637">
    <property type="entry name" value="Ank_4"/>
    <property type="match status" value="1"/>
</dbReference>
<evidence type="ECO:0000259" key="4">
    <source>
        <dbReference type="Pfam" id="PF01048"/>
    </source>
</evidence>
<dbReference type="PANTHER" id="PTHR46082:SF11">
    <property type="entry name" value="AAA+ ATPASE DOMAIN-CONTAINING PROTEIN-RELATED"/>
    <property type="match status" value="1"/>
</dbReference>
<keyword evidence="2" id="KW-0040">ANK repeat</keyword>
<dbReference type="AlphaFoldDB" id="A0A6A6ETN2"/>
<gene>
    <name evidence="6" type="ORF">K469DRAFT_650559</name>
</gene>
<evidence type="ECO:0000313" key="6">
    <source>
        <dbReference type="EMBL" id="KAF2194641.1"/>
    </source>
</evidence>
<dbReference type="EMBL" id="ML994611">
    <property type="protein sequence ID" value="KAF2194641.1"/>
    <property type="molecule type" value="Genomic_DNA"/>
</dbReference>
<proteinExistence type="predicted"/>
<dbReference type="Pfam" id="PF01048">
    <property type="entry name" value="PNP_UDP_1"/>
    <property type="match status" value="1"/>
</dbReference>
<dbReference type="SUPFAM" id="SSF53167">
    <property type="entry name" value="Purine and uridine phosphorylases"/>
    <property type="match status" value="1"/>
</dbReference>
<evidence type="ECO:0000256" key="2">
    <source>
        <dbReference type="PROSITE-ProRule" id="PRU00023"/>
    </source>
</evidence>
<name>A0A6A6ETN2_9PEZI</name>
<evidence type="ECO:0000313" key="7">
    <source>
        <dbReference type="Proteomes" id="UP000800200"/>
    </source>
</evidence>
<reference evidence="6" key="1">
    <citation type="journal article" date="2020" name="Stud. Mycol.">
        <title>101 Dothideomycetes genomes: a test case for predicting lifestyles and emergence of pathogens.</title>
        <authorList>
            <person name="Haridas S."/>
            <person name="Albert R."/>
            <person name="Binder M."/>
            <person name="Bloem J."/>
            <person name="Labutti K."/>
            <person name="Salamov A."/>
            <person name="Andreopoulos B."/>
            <person name="Baker S."/>
            <person name="Barry K."/>
            <person name="Bills G."/>
            <person name="Bluhm B."/>
            <person name="Cannon C."/>
            <person name="Castanera R."/>
            <person name="Culley D."/>
            <person name="Daum C."/>
            <person name="Ezra D."/>
            <person name="Gonzalez J."/>
            <person name="Henrissat B."/>
            <person name="Kuo A."/>
            <person name="Liang C."/>
            <person name="Lipzen A."/>
            <person name="Lutzoni F."/>
            <person name="Magnuson J."/>
            <person name="Mondo S."/>
            <person name="Nolan M."/>
            <person name="Ohm R."/>
            <person name="Pangilinan J."/>
            <person name="Park H.-J."/>
            <person name="Ramirez L."/>
            <person name="Alfaro M."/>
            <person name="Sun H."/>
            <person name="Tritt A."/>
            <person name="Yoshinaga Y."/>
            <person name="Zwiers L.-H."/>
            <person name="Turgeon B."/>
            <person name="Goodwin S."/>
            <person name="Spatafora J."/>
            <person name="Crous P."/>
            <person name="Grigoriev I."/>
        </authorList>
    </citation>
    <scope>NUCLEOTIDE SEQUENCE</scope>
    <source>
        <strain evidence="6">CBS 207.26</strain>
    </source>
</reference>